<organism evidence="6 7">
    <name type="scientific">Ectocarpus siliculosus</name>
    <name type="common">Brown alga</name>
    <name type="synonym">Conferva siliculosa</name>
    <dbReference type="NCBI Taxonomy" id="2880"/>
    <lineage>
        <taxon>Eukaryota</taxon>
        <taxon>Sar</taxon>
        <taxon>Stramenopiles</taxon>
        <taxon>Ochrophyta</taxon>
        <taxon>PX clade</taxon>
        <taxon>Phaeophyceae</taxon>
        <taxon>Ectocarpales</taxon>
        <taxon>Ectocarpaceae</taxon>
        <taxon>Ectocarpus</taxon>
    </lineage>
</organism>
<dbReference type="GO" id="GO:0010265">
    <property type="term" value="P:SCF complex assembly"/>
    <property type="evidence" value="ECO:0007669"/>
    <property type="project" value="InterPro"/>
</dbReference>
<sequence>MQKLKWQYKTLISDVPDAFGPSVAQRLTVRLLGGVDQDQTVDIKLECLDNLTDLVKRFGREVESEHERIMTVVLKQLPHERVVVRKRAATCLGSVAVVVSESLLNRLAVHLLQKISESPPPDVVRTLIQTIGTISRTVGYRLGRHLDSIVPLFFQFCGDPEDESLHTEAADELRENCFQGFESFVMRCPREVTPHLSGIISVSLQYIKYDPNYSYGDDEDGDEDVDMDEEYEEEFSDDEGGASDDDDTSWKVRRSAIKVLKAVIECRSELPDEVYNRCPDELIARFKEREENVRTDVVGCFSKLLEAAYSAGGSAARVGAGGGGGRSGGGRGRGGDAGVHQYYHPHTRETPKGMEERQKVALTALKSKLGAIVKASDKQLKGKSHKTIVAIFQMLRTLCVVLGGGLDAHMPNLIESTHRCLQDKNQSLKLEALLFLRLSMEKHPPFVFHATVQESIKHVTACVKEDWYKIIAEALRVVGSIIKIVRPLSVETDAMVDDFAFQPLVQPLYDAIYPRLSAHDIDQEIKECAITSMGLLLAHLSSDLNNQLPEVLGLLMDRLGNEMTRMATLKALAAVSVSPLKVDLKPILPSATEELAQFLRQQSRPLKQTTLETLLALIGSNHAQMTQALFSLLLKESAALVTDADLHLAHLSLKMSCLILEVSPKSAEAVRVEVLPRALELSTSPLLQGLALASLLNLFKILVGINHKGMGFDDLLGALQNGVENGGDRLQKQAIGNIARGMGVLCAPTNDPARNKKVARLVEDMQGKDSKDGKEDNRKHLALLVIGELGRQSDLSRVKNLQGIILGRFEGENEERKTGAGYSLGHVAFGNMPMYLPGILDAFERSVKHQYLLLSSLKEVIVCHANTPGLEFGPYVDQVLPHLFQHCTSDEEGVRNMVAECLGVLTSMHPQRLVPELLKLPGDKPNPLTLWTLATSLKYCMAGNAPVEELSPHMESFLEMMNNDDLDVKKAALLMVNAAVHHQPFLVSELLPGQIIPALYTTVELKLERIVDLGPFKHKVDDGEPLRKAALSCIDTILDNLPNRLDIGTLMPYLAKGTGDSKPDVQMLCHQIVSKISEYSPGGVLGSLNSLIEPLEKTCNKQVKAEQVGTEVERANDLIRSALRCVVAISKIDEIEVSHKFTEFMERLHRKDRLVNMMASIKSERTLEG</sequence>
<dbReference type="EMBL" id="FN649729">
    <property type="protein sequence ID" value="CBN79044.1"/>
    <property type="molecule type" value="Genomic_DNA"/>
</dbReference>
<accession>D8LGI7</accession>
<gene>
    <name evidence="6" type="ORF">Esi_0168_0022</name>
</gene>
<dbReference type="STRING" id="2880.D8LGI7"/>
<dbReference type="InterPro" id="IPR016024">
    <property type="entry name" value="ARM-type_fold"/>
</dbReference>
<dbReference type="AlphaFoldDB" id="D8LGI7"/>
<dbReference type="Proteomes" id="UP000002630">
    <property type="component" value="Linkage Group LG04"/>
</dbReference>
<feature type="compositionally biased region" description="Acidic residues" evidence="4">
    <location>
        <begin position="216"/>
        <end position="247"/>
    </location>
</feature>
<evidence type="ECO:0000313" key="6">
    <source>
        <dbReference type="EMBL" id="CBN79044.1"/>
    </source>
</evidence>
<dbReference type="OMA" id="AYIPHFQ"/>
<dbReference type="eggNOG" id="KOG1824">
    <property type="taxonomic scope" value="Eukaryota"/>
</dbReference>
<dbReference type="Pfam" id="PF08623">
    <property type="entry name" value="TIP120"/>
    <property type="match status" value="1"/>
</dbReference>
<dbReference type="InParanoid" id="D8LGI7"/>
<dbReference type="Pfam" id="PF25782">
    <property type="entry name" value="TPR_CAND1"/>
    <property type="match status" value="1"/>
</dbReference>
<protein>
    <recommendedName>
        <fullName evidence="5">TATA-binding protein interacting (TIP20) domain-containing protein</fullName>
    </recommendedName>
</protein>
<keyword evidence="3" id="KW-0833">Ubl conjugation pathway</keyword>
<evidence type="ECO:0000256" key="4">
    <source>
        <dbReference type="SAM" id="MobiDB-lite"/>
    </source>
</evidence>
<dbReference type="InterPro" id="IPR011989">
    <property type="entry name" value="ARM-like"/>
</dbReference>
<evidence type="ECO:0000259" key="5">
    <source>
        <dbReference type="Pfam" id="PF08623"/>
    </source>
</evidence>
<evidence type="ECO:0000256" key="1">
    <source>
        <dbReference type="ARBA" id="ARBA00007657"/>
    </source>
</evidence>
<comment type="similarity">
    <text evidence="1">Belongs to the CAND family.</text>
</comment>
<dbReference type="InterPro" id="IPR039852">
    <property type="entry name" value="CAND1/CAND2"/>
</dbReference>
<name>D8LGI7_ECTSI</name>
<dbReference type="PANTHER" id="PTHR12696">
    <property type="entry name" value="TIP120"/>
    <property type="match status" value="1"/>
</dbReference>
<keyword evidence="2" id="KW-0677">Repeat</keyword>
<dbReference type="InterPro" id="IPR013932">
    <property type="entry name" value="TATA-bd_TIP120"/>
</dbReference>
<evidence type="ECO:0000256" key="3">
    <source>
        <dbReference type="ARBA" id="ARBA00022786"/>
    </source>
</evidence>
<reference evidence="6 7" key="1">
    <citation type="journal article" date="2010" name="Nature">
        <title>The Ectocarpus genome and the independent evolution of multicellularity in brown algae.</title>
        <authorList>
            <person name="Cock J.M."/>
            <person name="Sterck L."/>
            <person name="Rouze P."/>
            <person name="Scornet D."/>
            <person name="Allen A.E."/>
            <person name="Amoutzias G."/>
            <person name="Anthouard V."/>
            <person name="Artiguenave F."/>
            <person name="Aury J.M."/>
            <person name="Badger J.H."/>
            <person name="Beszteri B."/>
            <person name="Billiau K."/>
            <person name="Bonnet E."/>
            <person name="Bothwell J.H."/>
            <person name="Bowler C."/>
            <person name="Boyen C."/>
            <person name="Brownlee C."/>
            <person name="Carrano C.J."/>
            <person name="Charrier B."/>
            <person name="Cho G.Y."/>
            <person name="Coelho S.M."/>
            <person name="Collen J."/>
            <person name="Corre E."/>
            <person name="Da Silva C."/>
            <person name="Delage L."/>
            <person name="Delaroque N."/>
            <person name="Dittami S.M."/>
            <person name="Doulbeau S."/>
            <person name="Elias M."/>
            <person name="Farnham G."/>
            <person name="Gachon C.M."/>
            <person name="Gschloessl B."/>
            <person name="Heesch S."/>
            <person name="Jabbari K."/>
            <person name="Jubin C."/>
            <person name="Kawai H."/>
            <person name="Kimura K."/>
            <person name="Kloareg B."/>
            <person name="Kupper F.C."/>
            <person name="Lang D."/>
            <person name="Le Bail A."/>
            <person name="Leblanc C."/>
            <person name="Lerouge P."/>
            <person name="Lohr M."/>
            <person name="Lopez P.J."/>
            <person name="Martens C."/>
            <person name="Maumus F."/>
            <person name="Michel G."/>
            <person name="Miranda-Saavedra D."/>
            <person name="Morales J."/>
            <person name="Moreau H."/>
            <person name="Motomura T."/>
            <person name="Nagasato C."/>
            <person name="Napoli C.A."/>
            <person name="Nelson D.R."/>
            <person name="Nyvall-Collen P."/>
            <person name="Peters A.F."/>
            <person name="Pommier C."/>
            <person name="Potin P."/>
            <person name="Poulain J."/>
            <person name="Quesneville H."/>
            <person name="Read B."/>
            <person name="Rensing S.A."/>
            <person name="Ritter A."/>
            <person name="Rousvoal S."/>
            <person name="Samanta M."/>
            <person name="Samson G."/>
            <person name="Schroeder D.C."/>
            <person name="Segurens B."/>
            <person name="Strittmatter M."/>
            <person name="Tonon T."/>
            <person name="Tregear J.W."/>
            <person name="Valentin K."/>
            <person name="von Dassow P."/>
            <person name="Yamagishi T."/>
            <person name="Van de Peer Y."/>
            <person name="Wincker P."/>
        </authorList>
    </citation>
    <scope>NUCLEOTIDE SEQUENCE [LARGE SCALE GENOMIC DNA]</scope>
    <source>
        <strain evidence="7">Ec32 / CCAP1310/4</strain>
    </source>
</reference>
<dbReference type="EMBL" id="FN648201">
    <property type="protein sequence ID" value="CBN79044.1"/>
    <property type="molecule type" value="Genomic_DNA"/>
</dbReference>
<proteinExistence type="inferred from homology"/>
<evidence type="ECO:0000256" key="2">
    <source>
        <dbReference type="ARBA" id="ARBA00022737"/>
    </source>
</evidence>
<evidence type="ECO:0000313" key="7">
    <source>
        <dbReference type="Proteomes" id="UP000002630"/>
    </source>
</evidence>
<feature type="domain" description="TATA-binding protein interacting (TIP20)" evidence="5">
    <location>
        <begin position="993"/>
        <end position="1148"/>
    </location>
</feature>
<keyword evidence="7" id="KW-1185">Reference proteome</keyword>
<dbReference type="SUPFAM" id="SSF48371">
    <property type="entry name" value="ARM repeat"/>
    <property type="match status" value="1"/>
</dbReference>
<feature type="region of interest" description="Disordered" evidence="4">
    <location>
        <begin position="213"/>
        <end position="248"/>
    </location>
</feature>
<dbReference type="Gene3D" id="1.25.10.10">
    <property type="entry name" value="Leucine-rich Repeat Variant"/>
    <property type="match status" value="1"/>
</dbReference>
<dbReference type="OrthoDB" id="6260732at2759"/>